<evidence type="ECO:0000313" key="3">
    <source>
        <dbReference type="Proteomes" id="UP000019484"/>
    </source>
</evidence>
<feature type="region of interest" description="Disordered" evidence="1">
    <location>
        <begin position="154"/>
        <end position="179"/>
    </location>
</feature>
<dbReference type="GeneID" id="19155417"/>
<dbReference type="RefSeq" id="XP_007719618.1">
    <property type="nucleotide sequence ID" value="XM_007721428.1"/>
</dbReference>
<dbReference type="HOGENOM" id="CLU_1427804_0_0_1"/>
<dbReference type="EMBL" id="AMWN01000001">
    <property type="protein sequence ID" value="EXJ95389.1"/>
    <property type="molecule type" value="Genomic_DNA"/>
</dbReference>
<organism evidence="2 3">
    <name type="scientific">Capronia coronata CBS 617.96</name>
    <dbReference type="NCBI Taxonomy" id="1182541"/>
    <lineage>
        <taxon>Eukaryota</taxon>
        <taxon>Fungi</taxon>
        <taxon>Dikarya</taxon>
        <taxon>Ascomycota</taxon>
        <taxon>Pezizomycotina</taxon>
        <taxon>Eurotiomycetes</taxon>
        <taxon>Chaetothyriomycetidae</taxon>
        <taxon>Chaetothyriales</taxon>
        <taxon>Herpotrichiellaceae</taxon>
        <taxon>Capronia</taxon>
    </lineage>
</organism>
<dbReference type="Proteomes" id="UP000019484">
    <property type="component" value="Unassembled WGS sequence"/>
</dbReference>
<evidence type="ECO:0000313" key="2">
    <source>
        <dbReference type="EMBL" id="EXJ95389.1"/>
    </source>
</evidence>
<evidence type="ECO:0000256" key="1">
    <source>
        <dbReference type="SAM" id="MobiDB-lite"/>
    </source>
</evidence>
<accession>W9ZLN9</accession>
<keyword evidence="3" id="KW-1185">Reference proteome</keyword>
<protein>
    <submittedName>
        <fullName evidence="2">Uncharacterized protein</fullName>
    </submittedName>
</protein>
<comment type="caution">
    <text evidence="2">The sequence shown here is derived from an EMBL/GenBank/DDBJ whole genome shotgun (WGS) entry which is preliminary data.</text>
</comment>
<gene>
    <name evidence="2" type="ORF">A1O1_00510</name>
</gene>
<name>W9ZLN9_9EURO</name>
<dbReference type="OrthoDB" id="10261408at2759"/>
<sequence length="190" mass="20929">MVTRRPPNADRDRRLLRDYRLYPPQPASGENSIDPTVLTRNDPRLFGDWEAFTRQGGYLVDDVDISVDPNQNNFENAIGPTLLPDLNWGPHNIYNEDGSYNVHPPHGACSAPHMLVRTKPPQNITAAPARAAGQEFGYRDALVEVGLLGQPQYAEAGSGPGAGAGAEEEHNNAEVDDIPWDEWINFDGTE</sequence>
<dbReference type="AlphaFoldDB" id="W9ZLN9"/>
<reference evidence="2 3" key="1">
    <citation type="submission" date="2013-03" db="EMBL/GenBank/DDBJ databases">
        <title>The Genome Sequence of Capronia coronata CBS 617.96.</title>
        <authorList>
            <consortium name="The Broad Institute Genomics Platform"/>
            <person name="Cuomo C."/>
            <person name="de Hoog S."/>
            <person name="Gorbushina A."/>
            <person name="Walker B."/>
            <person name="Young S.K."/>
            <person name="Zeng Q."/>
            <person name="Gargeya S."/>
            <person name="Fitzgerald M."/>
            <person name="Haas B."/>
            <person name="Abouelleil A."/>
            <person name="Allen A.W."/>
            <person name="Alvarado L."/>
            <person name="Arachchi H.M."/>
            <person name="Berlin A.M."/>
            <person name="Chapman S.B."/>
            <person name="Gainer-Dewar J."/>
            <person name="Goldberg J."/>
            <person name="Griggs A."/>
            <person name="Gujja S."/>
            <person name="Hansen M."/>
            <person name="Howarth C."/>
            <person name="Imamovic A."/>
            <person name="Ireland A."/>
            <person name="Larimer J."/>
            <person name="McCowan C."/>
            <person name="Murphy C."/>
            <person name="Pearson M."/>
            <person name="Poon T.W."/>
            <person name="Priest M."/>
            <person name="Roberts A."/>
            <person name="Saif S."/>
            <person name="Shea T."/>
            <person name="Sisk P."/>
            <person name="Sykes S."/>
            <person name="Wortman J."/>
            <person name="Nusbaum C."/>
            <person name="Birren B."/>
        </authorList>
    </citation>
    <scope>NUCLEOTIDE SEQUENCE [LARGE SCALE GENOMIC DNA]</scope>
    <source>
        <strain evidence="2 3">CBS 617.96</strain>
    </source>
</reference>
<proteinExistence type="predicted"/>